<reference evidence="1" key="2">
    <citation type="submission" date="2023-06" db="EMBL/GenBank/DDBJ databases">
        <authorList>
            <consortium name="Lawrence Berkeley National Laboratory"/>
            <person name="Haridas S."/>
            <person name="Hensen N."/>
            <person name="Bonometti L."/>
            <person name="Westerberg I."/>
            <person name="Brannstrom I.O."/>
            <person name="Guillou S."/>
            <person name="Cros-Aarteil S."/>
            <person name="Calhoun S."/>
            <person name="Kuo A."/>
            <person name="Mondo S."/>
            <person name="Pangilinan J."/>
            <person name="Riley R."/>
            <person name="Labutti K."/>
            <person name="Andreopoulos B."/>
            <person name="Lipzen A."/>
            <person name="Chen C."/>
            <person name="Yanf M."/>
            <person name="Daum C."/>
            <person name="Ng V."/>
            <person name="Clum A."/>
            <person name="Steindorff A."/>
            <person name="Ohm R."/>
            <person name="Martin F."/>
            <person name="Silar P."/>
            <person name="Natvig D."/>
            <person name="Lalanne C."/>
            <person name="Gautier V."/>
            <person name="Ament-Velasquez S.L."/>
            <person name="Kruys A."/>
            <person name="Hutchinson M.I."/>
            <person name="Powell A.J."/>
            <person name="Barry K."/>
            <person name="Miller A.N."/>
            <person name="Grigoriev I.V."/>
            <person name="Debuchy R."/>
            <person name="Gladieux P."/>
            <person name="Thoren M.H."/>
            <person name="Johannesson H."/>
        </authorList>
    </citation>
    <scope>NUCLEOTIDE SEQUENCE</scope>
    <source>
        <strain evidence="1">CBS 955.72</strain>
    </source>
</reference>
<dbReference type="AlphaFoldDB" id="A0AAJ0HXR3"/>
<evidence type="ECO:0000313" key="1">
    <source>
        <dbReference type="EMBL" id="KAK3364569.1"/>
    </source>
</evidence>
<dbReference type="Proteomes" id="UP001275084">
    <property type="component" value="Unassembled WGS sequence"/>
</dbReference>
<proteinExistence type="predicted"/>
<evidence type="ECO:0000313" key="2">
    <source>
        <dbReference type="Proteomes" id="UP001275084"/>
    </source>
</evidence>
<name>A0AAJ0HXR3_9PEZI</name>
<organism evidence="1 2">
    <name type="scientific">Lasiosphaeria hispida</name>
    <dbReference type="NCBI Taxonomy" id="260671"/>
    <lineage>
        <taxon>Eukaryota</taxon>
        <taxon>Fungi</taxon>
        <taxon>Dikarya</taxon>
        <taxon>Ascomycota</taxon>
        <taxon>Pezizomycotina</taxon>
        <taxon>Sordariomycetes</taxon>
        <taxon>Sordariomycetidae</taxon>
        <taxon>Sordariales</taxon>
        <taxon>Lasiosphaeriaceae</taxon>
        <taxon>Lasiosphaeria</taxon>
    </lineage>
</organism>
<comment type="caution">
    <text evidence="1">The sequence shown here is derived from an EMBL/GenBank/DDBJ whole genome shotgun (WGS) entry which is preliminary data.</text>
</comment>
<keyword evidence="2" id="KW-1185">Reference proteome</keyword>
<gene>
    <name evidence="1" type="ORF">B0T25DRAFT_530539</name>
</gene>
<dbReference type="EMBL" id="JAUIQD010000001">
    <property type="protein sequence ID" value="KAK3364569.1"/>
    <property type="molecule type" value="Genomic_DNA"/>
</dbReference>
<reference evidence="1" key="1">
    <citation type="journal article" date="2023" name="Mol. Phylogenet. Evol.">
        <title>Genome-scale phylogeny and comparative genomics of the fungal order Sordariales.</title>
        <authorList>
            <person name="Hensen N."/>
            <person name="Bonometti L."/>
            <person name="Westerberg I."/>
            <person name="Brannstrom I.O."/>
            <person name="Guillou S."/>
            <person name="Cros-Aarteil S."/>
            <person name="Calhoun S."/>
            <person name="Haridas S."/>
            <person name="Kuo A."/>
            <person name="Mondo S."/>
            <person name="Pangilinan J."/>
            <person name="Riley R."/>
            <person name="LaButti K."/>
            <person name="Andreopoulos B."/>
            <person name="Lipzen A."/>
            <person name="Chen C."/>
            <person name="Yan M."/>
            <person name="Daum C."/>
            <person name="Ng V."/>
            <person name="Clum A."/>
            <person name="Steindorff A."/>
            <person name="Ohm R.A."/>
            <person name="Martin F."/>
            <person name="Silar P."/>
            <person name="Natvig D.O."/>
            <person name="Lalanne C."/>
            <person name="Gautier V."/>
            <person name="Ament-Velasquez S.L."/>
            <person name="Kruys A."/>
            <person name="Hutchinson M.I."/>
            <person name="Powell A.J."/>
            <person name="Barry K."/>
            <person name="Miller A.N."/>
            <person name="Grigoriev I.V."/>
            <person name="Debuchy R."/>
            <person name="Gladieux P."/>
            <person name="Hiltunen Thoren M."/>
            <person name="Johannesson H."/>
        </authorList>
    </citation>
    <scope>NUCLEOTIDE SEQUENCE</scope>
    <source>
        <strain evidence="1">CBS 955.72</strain>
    </source>
</reference>
<protein>
    <submittedName>
        <fullName evidence="1">Uncharacterized protein</fullName>
    </submittedName>
</protein>
<sequence>MKNLLRSRHSNTIADTDSRFLQAWLTIVEYYSAYQFTFETDRLPAILGLADRLGQLTVRTYIGGNWFLPGSPEIPPSLLWVALRGLRNRQPT</sequence>
<accession>A0AAJ0HXR3</accession>